<evidence type="ECO:0000313" key="2">
    <source>
        <dbReference type="EMBL" id="KAK8092732.1"/>
    </source>
</evidence>
<feature type="compositionally biased region" description="Basic and acidic residues" evidence="1">
    <location>
        <begin position="19"/>
        <end position="40"/>
    </location>
</feature>
<name>A0AAW0QIB9_9PEZI</name>
<feature type="compositionally biased region" description="Polar residues" evidence="1">
    <location>
        <begin position="214"/>
        <end position="246"/>
    </location>
</feature>
<keyword evidence="3" id="KW-1185">Reference proteome</keyword>
<evidence type="ECO:0000256" key="1">
    <source>
        <dbReference type="SAM" id="MobiDB-lite"/>
    </source>
</evidence>
<proteinExistence type="predicted"/>
<evidence type="ECO:0000313" key="3">
    <source>
        <dbReference type="Proteomes" id="UP001392437"/>
    </source>
</evidence>
<accession>A0AAW0QIB9</accession>
<dbReference type="Proteomes" id="UP001392437">
    <property type="component" value="Unassembled WGS sequence"/>
</dbReference>
<dbReference type="AlphaFoldDB" id="A0AAW0QIB9"/>
<feature type="region of interest" description="Disordered" evidence="1">
    <location>
        <begin position="1"/>
        <end position="58"/>
    </location>
</feature>
<gene>
    <name evidence="2" type="ORF">PG999_014319</name>
</gene>
<comment type="caution">
    <text evidence="2">The sequence shown here is derived from an EMBL/GenBank/DDBJ whole genome shotgun (WGS) entry which is preliminary data.</text>
</comment>
<dbReference type="EMBL" id="JAQQWP010000012">
    <property type="protein sequence ID" value="KAK8092732.1"/>
    <property type="molecule type" value="Genomic_DNA"/>
</dbReference>
<organism evidence="2 3">
    <name type="scientific">Apiospora kogelbergensis</name>
    <dbReference type="NCBI Taxonomy" id="1337665"/>
    <lineage>
        <taxon>Eukaryota</taxon>
        <taxon>Fungi</taxon>
        <taxon>Dikarya</taxon>
        <taxon>Ascomycota</taxon>
        <taxon>Pezizomycotina</taxon>
        <taxon>Sordariomycetes</taxon>
        <taxon>Xylariomycetidae</taxon>
        <taxon>Amphisphaeriales</taxon>
        <taxon>Apiosporaceae</taxon>
        <taxon>Apiospora</taxon>
    </lineage>
</organism>
<sequence>MVQGSATVGQLDRGSQAVEAKRAHEDTKTSGAEEHVDKRVRYSHNGPAEGPHKGPPEDTVEEFNIELLKKDPNTVLVKKPSKGQRMELNKYLMAKTKNKSRCGTCWERLFNKRSKTFHPHRQCESTLRVTCVQTTVLHDRPFKLPKEGDAKLDGLEKEMDEARDKMISENCVKVTSEYWYYKLTDPIAVTKKAYERAMDVLEKKNEAGDDKSVVDSQEVQSHDTAGSSTGLRNGSNLSTRLSNEMNNIRKDNDRLKETNNLLKENISLLEEYHDLKMKNTLLKEKNTLLEQL</sequence>
<feature type="region of interest" description="Disordered" evidence="1">
    <location>
        <begin position="206"/>
        <end position="251"/>
    </location>
</feature>
<reference evidence="2 3" key="1">
    <citation type="submission" date="2023-01" db="EMBL/GenBank/DDBJ databases">
        <title>Analysis of 21 Apiospora genomes using comparative genomics revels a genus with tremendous synthesis potential of carbohydrate active enzymes and secondary metabolites.</title>
        <authorList>
            <person name="Sorensen T."/>
        </authorList>
    </citation>
    <scope>NUCLEOTIDE SEQUENCE [LARGE SCALE GENOMIC DNA]</scope>
    <source>
        <strain evidence="2 3">CBS 117206</strain>
    </source>
</reference>
<protein>
    <submittedName>
        <fullName evidence="2">Uncharacterized protein</fullName>
    </submittedName>
</protein>